<evidence type="ECO:0000313" key="2">
    <source>
        <dbReference type="Proteomes" id="UP001056120"/>
    </source>
</evidence>
<accession>A0ACB8YNW5</accession>
<dbReference type="Proteomes" id="UP001056120">
    <property type="component" value="Linkage Group LG27"/>
</dbReference>
<reference evidence="1 2" key="2">
    <citation type="journal article" date="2022" name="Mol. Ecol. Resour.">
        <title>The genomes of chicory, endive, great burdock and yacon provide insights into Asteraceae paleo-polyploidization history and plant inulin production.</title>
        <authorList>
            <person name="Fan W."/>
            <person name="Wang S."/>
            <person name="Wang H."/>
            <person name="Wang A."/>
            <person name="Jiang F."/>
            <person name="Liu H."/>
            <person name="Zhao H."/>
            <person name="Xu D."/>
            <person name="Zhang Y."/>
        </authorList>
    </citation>
    <scope>NUCLEOTIDE SEQUENCE [LARGE SCALE GENOMIC DNA]</scope>
    <source>
        <strain evidence="2">cv. Yunnan</strain>
        <tissue evidence="1">Leaves</tissue>
    </source>
</reference>
<evidence type="ECO:0000313" key="1">
    <source>
        <dbReference type="EMBL" id="KAI3686967.1"/>
    </source>
</evidence>
<sequence length="90" mass="9882">MLTSPRPKYRSTSVKAVMMSEITNEYIRRPSENAGGADAADGVVDFEVVVGREKGDGGVERRWQWLVDLLMSGGGGGRRSWRSASIPVKR</sequence>
<proteinExistence type="predicted"/>
<dbReference type="EMBL" id="CM042044">
    <property type="protein sequence ID" value="KAI3686967.1"/>
    <property type="molecule type" value="Genomic_DNA"/>
</dbReference>
<name>A0ACB8YNW5_9ASTR</name>
<organism evidence="1 2">
    <name type="scientific">Smallanthus sonchifolius</name>
    <dbReference type="NCBI Taxonomy" id="185202"/>
    <lineage>
        <taxon>Eukaryota</taxon>
        <taxon>Viridiplantae</taxon>
        <taxon>Streptophyta</taxon>
        <taxon>Embryophyta</taxon>
        <taxon>Tracheophyta</taxon>
        <taxon>Spermatophyta</taxon>
        <taxon>Magnoliopsida</taxon>
        <taxon>eudicotyledons</taxon>
        <taxon>Gunneridae</taxon>
        <taxon>Pentapetalae</taxon>
        <taxon>asterids</taxon>
        <taxon>campanulids</taxon>
        <taxon>Asterales</taxon>
        <taxon>Asteraceae</taxon>
        <taxon>Asteroideae</taxon>
        <taxon>Heliantheae alliance</taxon>
        <taxon>Millerieae</taxon>
        <taxon>Smallanthus</taxon>
    </lineage>
</organism>
<reference evidence="2" key="1">
    <citation type="journal article" date="2022" name="Mol. Ecol. Resour.">
        <title>The genomes of chicory, endive, great burdock and yacon provide insights into Asteraceae palaeo-polyploidization history and plant inulin production.</title>
        <authorList>
            <person name="Fan W."/>
            <person name="Wang S."/>
            <person name="Wang H."/>
            <person name="Wang A."/>
            <person name="Jiang F."/>
            <person name="Liu H."/>
            <person name="Zhao H."/>
            <person name="Xu D."/>
            <person name="Zhang Y."/>
        </authorList>
    </citation>
    <scope>NUCLEOTIDE SEQUENCE [LARGE SCALE GENOMIC DNA]</scope>
    <source>
        <strain evidence="2">cv. Yunnan</strain>
    </source>
</reference>
<comment type="caution">
    <text evidence="1">The sequence shown here is derived from an EMBL/GenBank/DDBJ whole genome shotgun (WGS) entry which is preliminary data.</text>
</comment>
<gene>
    <name evidence="1" type="ORF">L1987_80657</name>
</gene>
<keyword evidence="2" id="KW-1185">Reference proteome</keyword>
<protein>
    <submittedName>
        <fullName evidence="1">Uncharacterized protein</fullName>
    </submittedName>
</protein>